<reference evidence="1" key="1">
    <citation type="submission" date="2024-03" db="EMBL/GenBank/DDBJ databases">
        <title>WGS assembly of Saponaria officinalis var. Norfolk2.</title>
        <authorList>
            <person name="Jenkins J."/>
            <person name="Shu S."/>
            <person name="Grimwood J."/>
            <person name="Barry K."/>
            <person name="Goodstein D."/>
            <person name="Schmutz J."/>
            <person name="Leebens-Mack J."/>
            <person name="Osbourn A."/>
        </authorList>
    </citation>
    <scope>NUCLEOTIDE SEQUENCE [LARGE SCALE GENOMIC DNA]</scope>
    <source>
        <strain evidence="1">JIC</strain>
    </source>
</reference>
<comment type="caution">
    <text evidence="1">The sequence shown here is derived from an EMBL/GenBank/DDBJ whole genome shotgun (WGS) entry which is preliminary data.</text>
</comment>
<keyword evidence="2" id="KW-1185">Reference proteome</keyword>
<sequence length="119" mass="12873">MSHSKITLLTPLYRISHKPVKTAKASASERSYVSFFCIATAHCIDPSLFRHTAPIPSLTPASTFTQPDIPPRAASLSSLPTAASLISIINSLVLLTTCSGLTCFPSNTYEHKKNDEVQL</sequence>
<name>A0AAW1GZ61_SAPOF</name>
<dbReference type="Proteomes" id="UP001443914">
    <property type="component" value="Unassembled WGS sequence"/>
</dbReference>
<dbReference type="EMBL" id="JBDFQZ010000013">
    <property type="protein sequence ID" value="KAK9669002.1"/>
    <property type="molecule type" value="Genomic_DNA"/>
</dbReference>
<accession>A0AAW1GZ61</accession>
<evidence type="ECO:0000313" key="2">
    <source>
        <dbReference type="Proteomes" id="UP001443914"/>
    </source>
</evidence>
<dbReference type="AlphaFoldDB" id="A0AAW1GZ61"/>
<proteinExistence type="predicted"/>
<protein>
    <submittedName>
        <fullName evidence="1">Uncharacterized protein</fullName>
    </submittedName>
</protein>
<organism evidence="1 2">
    <name type="scientific">Saponaria officinalis</name>
    <name type="common">Common soapwort</name>
    <name type="synonym">Lychnis saponaria</name>
    <dbReference type="NCBI Taxonomy" id="3572"/>
    <lineage>
        <taxon>Eukaryota</taxon>
        <taxon>Viridiplantae</taxon>
        <taxon>Streptophyta</taxon>
        <taxon>Embryophyta</taxon>
        <taxon>Tracheophyta</taxon>
        <taxon>Spermatophyta</taxon>
        <taxon>Magnoliopsida</taxon>
        <taxon>eudicotyledons</taxon>
        <taxon>Gunneridae</taxon>
        <taxon>Pentapetalae</taxon>
        <taxon>Caryophyllales</taxon>
        <taxon>Caryophyllaceae</taxon>
        <taxon>Caryophylleae</taxon>
        <taxon>Saponaria</taxon>
    </lineage>
</organism>
<gene>
    <name evidence="1" type="ORF">RND81_13G102200</name>
</gene>
<evidence type="ECO:0000313" key="1">
    <source>
        <dbReference type="EMBL" id="KAK9669002.1"/>
    </source>
</evidence>